<evidence type="ECO:0000313" key="11">
    <source>
        <dbReference type="EMBL" id="RKX68095.1"/>
    </source>
</evidence>
<dbReference type="NCBIfam" id="NF000868">
    <property type="entry name" value="PRK00080.1"/>
    <property type="match status" value="1"/>
</dbReference>
<comment type="subcellular location">
    <subcellularLocation>
        <location evidence="9">Cytoplasm</location>
    </subcellularLocation>
</comment>
<keyword evidence="11" id="KW-0347">Helicase</keyword>
<keyword evidence="8 9" id="KW-0234">DNA repair</keyword>
<dbReference type="GO" id="GO:0048476">
    <property type="term" value="C:Holliday junction resolvase complex"/>
    <property type="evidence" value="ECO:0007669"/>
    <property type="project" value="UniProtKB-UniRule"/>
</dbReference>
<dbReference type="InterPro" id="IPR041445">
    <property type="entry name" value="AAA_lid_4"/>
</dbReference>
<feature type="binding site" evidence="9">
    <location>
        <position position="219"/>
    </location>
    <ligand>
        <name>ATP</name>
        <dbReference type="ChEBI" id="CHEBI:30616"/>
    </ligand>
</feature>
<dbReference type="GO" id="GO:0009378">
    <property type="term" value="F:four-way junction helicase activity"/>
    <property type="evidence" value="ECO:0007669"/>
    <property type="project" value="InterPro"/>
</dbReference>
<feature type="region of interest" description="Small ATPAse domain (RuvB-S)" evidence="9">
    <location>
        <begin position="183"/>
        <end position="253"/>
    </location>
</feature>
<evidence type="ECO:0000256" key="9">
    <source>
        <dbReference type="HAMAP-Rule" id="MF_00016"/>
    </source>
</evidence>
<protein>
    <recommendedName>
        <fullName evidence="9">Holliday junction branch migration complex subunit RuvB</fullName>
        <ecNumber evidence="9">3.6.4.-</ecNumber>
    </recommendedName>
</protein>
<dbReference type="NCBIfam" id="TIGR00635">
    <property type="entry name" value="ruvB"/>
    <property type="match status" value="1"/>
</dbReference>
<keyword evidence="2 9" id="KW-0547">Nucleotide-binding</keyword>
<feature type="binding site" evidence="9">
    <location>
        <position position="68"/>
    </location>
    <ligand>
        <name>ATP</name>
        <dbReference type="ChEBI" id="CHEBI:30616"/>
    </ligand>
</feature>
<name>A0A660SB66_UNCT6</name>
<evidence type="ECO:0000256" key="5">
    <source>
        <dbReference type="ARBA" id="ARBA00022840"/>
    </source>
</evidence>
<dbReference type="GO" id="GO:0000400">
    <property type="term" value="F:four-way junction DNA binding"/>
    <property type="evidence" value="ECO:0007669"/>
    <property type="project" value="UniProtKB-UniRule"/>
</dbReference>
<dbReference type="Proteomes" id="UP000282321">
    <property type="component" value="Unassembled WGS sequence"/>
</dbReference>
<feature type="binding site" evidence="9">
    <location>
        <position position="21"/>
    </location>
    <ligand>
        <name>ATP</name>
        <dbReference type="ChEBI" id="CHEBI:30616"/>
    </ligand>
</feature>
<dbReference type="Pfam" id="PF05496">
    <property type="entry name" value="RuvB_N"/>
    <property type="match status" value="1"/>
</dbReference>
<dbReference type="InterPro" id="IPR003593">
    <property type="entry name" value="AAA+_ATPase"/>
</dbReference>
<keyword evidence="7 9" id="KW-0233">DNA recombination</keyword>
<feature type="binding site" evidence="9">
    <location>
        <position position="311"/>
    </location>
    <ligand>
        <name>DNA</name>
        <dbReference type="ChEBI" id="CHEBI:16991"/>
    </ligand>
</feature>
<dbReference type="InterPro" id="IPR036388">
    <property type="entry name" value="WH-like_DNA-bd_sf"/>
</dbReference>
<evidence type="ECO:0000259" key="10">
    <source>
        <dbReference type="SMART" id="SM00382"/>
    </source>
</evidence>
<dbReference type="CDD" id="cd00009">
    <property type="entry name" value="AAA"/>
    <property type="match status" value="1"/>
</dbReference>
<dbReference type="PANTHER" id="PTHR42848">
    <property type="match status" value="1"/>
</dbReference>
<dbReference type="InterPro" id="IPR004605">
    <property type="entry name" value="DNA_helicase_Holl-junc_RuvB"/>
</dbReference>
<comment type="catalytic activity">
    <reaction evidence="9">
        <text>ATP + H2O = ADP + phosphate + H(+)</text>
        <dbReference type="Rhea" id="RHEA:13065"/>
        <dbReference type="ChEBI" id="CHEBI:15377"/>
        <dbReference type="ChEBI" id="CHEBI:15378"/>
        <dbReference type="ChEBI" id="CHEBI:30616"/>
        <dbReference type="ChEBI" id="CHEBI:43474"/>
        <dbReference type="ChEBI" id="CHEBI:456216"/>
    </reaction>
</comment>
<dbReference type="InterPro" id="IPR008823">
    <property type="entry name" value="RuvB_wg_C"/>
</dbReference>
<evidence type="ECO:0000313" key="12">
    <source>
        <dbReference type="Proteomes" id="UP000282321"/>
    </source>
</evidence>
<evidence type="ECO:0000256" key="1">
    <source>
        <dbReference type="ARBA" id="ARBA00022490"/>
    </source>
</evidence>
<dbReference type="GO" id="GO:0005737">
    <property type="term" value="C:cytoplasm"/>
    <property type="evidence" value="ECO:0007669"/>
    <property type="project" value="UniProtKB-SubCell"/>
</dbReference>
<feature type="binding site" evidence="9">
    <location>
        <position position="67"/>
    </location>
    <ligand>
        <name>Mg(2+)</name>
        <dbReference type="ChEBI" id="CHEBI:18420"/>
    </ligand>
</feature>
<dbReference type="InterPro" id="IPR008824">
    <property type="entry name" value="RuvB-like_N"/>
</dbReference>
<evidence type="ECO:0000256" key="8">
    <source>
        <dbReference type="ARBA" id="ARBA00023204"/>
    </source>
</evidence>
<sequence length="340" mass="38501">MIERIFTPSRSKDDVEFDNALRPKSFNEFIGQEDLKSNLSVFIQSAKIRDESLDHILLFGPPGLGKTTLAYIIAHELDVDIKITSGPILDKPADLAGILTNLKKGDILFIDEIHRMNRTVEEYLYPAMENFLLDIMIDNGPGEKSVRIPLKPFTLIGATTRTGLLSSPMRSRFGFTSRLNFYGEDDILEIIKRSAKILKAKYKEDGLLEIARRSRGTPRIANRLLKRVRDYAIVKGEGVIDKAIATHALEKLKIDEEGLDDVDREILLTIIRKYNGGPVGLKTIAASIGEEQDTIEDVYEPYLLMKGFIKRTPRGREVTELAFKHLDIAYNGFNKQEEMF</sequence>
<feature type="binding site" evidence="9">
    <location>
        <position position="66"/>
    </location>
    <ligand>
        <name>ATP</name>
        <dbReference type="ChEBI" id="CHEBI:30616"/>
    </ligand>
</feature>
<evidence type="ECO:0000256" key="3">
    <source>
        <dbReference type="ARBA" id="ARBA00022763"/>
    </source>
</evidence>
<feature type="binding site" evidence="9">
    <location>
        <position position="316"/>
    </location>
    <ligand>
        <name>DNA</name>
        <dbReference type="ChEBI" id="CHEBI:16991"/>
    </ligand>
</feature>
<feature type="domain" description="AAA+ ATPase" evidence="10">
    <location>
        <begin position="52"/>
        <end position="185"/>
    </location>
</feature>
<dbReference type="Gene3D" id="1.10.8.60">
    <property type="match status" value="1"/>
</dbReference>
<dbReference type="GO" id="GO:0005524">
    <property type="term" value="F:ATP binding"/>
    <property type="evidence" value="ECO:0007669"/>
    <property type="project" value="UniProtKB-UniRule"/>
</dbReference>
<feature type="binding site" evidence="9">
    <location>
        <position position="182"/>
    </location>
    <ligand>
        <name>ATP</name>
        <dbReference type="ChEBI" id="CHEBI:30616"/>
    </ligand>
</feature>
<dbReference type="HAMAP" id="MF_00016">
    <property type="entry name" value="DNA_HJ_migration_RuvB"/>
    <property type="match status" value="1"/>
</dbReference>
<comment type="function">
    <text evidence="9">The RuvA-RuvB-RuvC complex processes Holliday junction (HJ) DNA during genetic recombination and DNA repair, while the RuvA-RuvB complex plays an important role in the rescue of blocked DNA replication forks via replication fork reversal (RFR). RuvA specifically binds to HJ cruciform DNA, conferring on it an open structure. The RuvB hexamer acts as an ATP-dependent pump, pulling dsDNA into and through the RuvAB complex. RuvB forms 2 homohexamers on either side of HJ DNA bound by 1 or 2 RuvA tetramers; 4 subunits per hexamer contact DNA at a time. Coordinated motions by a converter formed by DNA-disengaged RuvB subunits stimulates ATP hydrolysis and nucleotide exchange. Immobilization of the converter enables RuvB to convert the ATP-contained energy into a lever motion, pulling 2 nucleotides of DNA out of the RuvA tetramer per ATP hydrolyzed, thus driving DNA branch migration. The RuvB motors rotate together with the DNA substrate, which together with the progressing nucleotide cycle form the mechanistic basis for DNA recombination by continuous HJ branch migration. Branch migration allows RuvC to scan DNA until it finds its consensus sequence, where it cleaves and resolves cruciform DNA.</text>
</comment>
<dbReference type="GO" id="GO:0006310">
    <property type="term" value="P:DNA recombination"/>
    <property type="evidence" value="ECO:0007669"/>
    <property type="project" value="UniProtKB-UniRule"/>
</dbReference>
<comment type="caution">
    <text evidence="9">Lacks conserved residue(s) required for the propagation of feature annotation.</text>
</comment>
<evidence type="ECO:0000256" key="7">
    <source>
        <dbReference type="ARBA" id="ARBA00023172"/>
    </source>
</evidence>
<dbReference type="PANTHER" id="PTHR42848:SF1">
    <property type="entry name" value="HOLLIDAY JUNCTION BRANCH MIGRATION COMPLEX SUBUNIT RUVB"/>
    <property type="match status" value="1"/>
</dbReference>
<dbReference type="AlphaFoldDB" id="A0A660SB66"/>
<feature type="binding site" evidence="9">
    <location>
        <position position="172"/>
    </location>
    <ligand>
        <name>ATP</name>
        <dbReference type="ChEBI" id="CHEBI:30616"/>
    </ligand>
</feature>
<keyword evidence="3 9" id="KW-0227">DNA damage</keyword>
<keyword evidence="4 9" id="KW-0378">Hydrolase</keyword>
<proteinExistence type="inferred from homology"/>
<comment type="similarity">
    <text evidence="9">Belongs to the RuvB family.</text>
</comment>
<feature type="binding site" evidence="9">
    <location>
        <position position="22"/>
    </location>
    <ligand>
        <name>ATP</name>
        <dbReference type="ChEBI" id="CHEBI:30616"/>
    </ligand>
</feature>
<dbReference type="EMBL" id="QNBC01000003">
    <property type="protein sequence ID" value="RKX68095.1"/>
    <property type="molecule type" value="Genomic_DNA"/>
</dbReference>
<dbReference type="Gene3D" id="3.40.50.300">
    <property type="entry name" value="P-loop containing nucleotide triphosphate hydrolases"/>
    <property type="match status" value="1"/>
</dbReference>
<dbReference type="Pfam" id="PF17864">
    <property type="entry name" value="AAA_lid_4"/>
    <property type="match status" value="1"/>
</dbReference>
<feature type="binding site" evidence="9">
    <location>
        <position position="63"/>
    </location>
    <ligand>
        <name>ATP</name>
        <dbReference type="ChEBI" id="CHEBI:30616"/>
    </ligand>
</feature>
<feature type="region of interest" description="Large ATPase domain (RuvB-L)" evidence="9">
    <location>
        <begin position="2"/>
        <end position="182"/>
    </location>
</feature>
<organism evidence="11 12">
    <name type="scientific">candidate division TA06 bacterium</name>
    <dbReference type="NCBI Taxonomy" id="2250710"/>
    <lineage>
        <taxon>Bacteria</taxon>
        <taxon>Bacteria division TA06</taxon>
    </lineage>
</organism>
<comment type="domain">
    <text evidence="9">Has 3 domains, the large (RuvB-L) and small ATPase (RuvB-S) domains and the C-terminal head (RuvB-H) domain. The head domain binds DNA, while the ATPase domains jointly bind ATP, ADP or are empty depending on the state of the subunit in the translocation cycle. During a single DNA translocation step the structure of each domain remains the same, but their relative positions change.</text>
</comment>
<dbReference type="Pfam" id="PF05491">
    <property type="entry name" value="WHD_RuvB"/>
    <property type="match status" value="1"/>
</dbReference>
<dbReference type="Gene3D" id="1.10.10.10">
    <property type="entry name" value="Winged helix-like DNA-binding domain superfamily/Winged helix DNA-binding domain"/>
    <property type="match status" value="1"/>
</dbReference>
<dbReference type="SUPFAM" id="SSF52540">
    <property type="entry name" value="P-loop containing nucleoside triphosphate hydrolases"/>
    <property type="match status" value="1"/>
</dbReference>
<evidence type="ECO:0000256" key="6">
    <source>
        <dbReference type="ARBA" id="ARBA00023125"/>
    </source>
</evidence>
<dbReference type="EC" id="3.6.4.-" evidence="9"/>
<comment type="subunit">
    <text evidence="9">Homohexamer. Forms an RuvA(8)-RuvB(12)-Holliday junction (HJ) complex. HJ DNA is sandwiched between 2 RuvA tetramers; dsDNA enters through RuvA and exits via RuvB. An RuvB hexamer assembles on each DNA strand where it exits the tetramer. Each RuvB hexamer is contacted by two RuvA subunits (via domain III) on 2 adjacent RuvB subunits; this complex drives branch migration. In the full resolvosome a probable DNA-RuvA(4)-RuvB(12)-RuvC(2) complex forms which resolves the HJ.</text>
</comment>
<keyword evidence="1 9" id="KW-0963">Cytoplasm</keyword>
<dbReference type="SMART" id="SM00382">
    <property type="entry name" value="AAA"/>
    <property type="match status" value="1"/>
</dbReference>
<comment type="caution">
    <text evidence="11">The sequence shown here is derived from an EMBL/GenBank/DDBJ whole genome shotgun (WGS) entry which is preliminary data.</text>
</comment>
<accession>A0A660SB66</accession>
<dbReference type="InterPro" id="IPR036390">
    <property type="entry name" value="WH_DNA-bd_sf"/>
</dbReference>
<dbReference type="SUPFAM" id="SSF46785">
    <property type="entry name" value="Winged helix' DNA-binding domain"/>
    <property type="match status" value="1"/>
</dbReference>
<evidence type="ECO:0000256" key="4">
    <source>
        <dbReference type="ARBA" id="ARBA00022801"/>
    </source>
</evidence>
<feature type="region of interest" description="Head domain (RuvB-H)" evidence="9">
    <location>
        <begin position="256"/>
        <end position="340"/>
    </location>
</feature>
<evidence type="ECO:0000256" key="2">
    <source>
        <dbReference type="ARBA" id="ARBA00022741"/>
    </source>
</evidence>
<keyword evidence="6 9" id="KW-0238">DNA-binding</keyword>
<dbReference type="InterPro" id="IPR027417">
    <property type="entry name" value="P-loop_NTPase"/>
</dbReference>
<dbReference type="GO" id="GO:0006281">
    <property type="term" value="P:DNA repair"/>
    <property type="evidence" value="ECO:0007669"/>
    <property type="project" value="UniProtKB-UniRule"/>
</dbReference>
<dbReference type="GO" id="GO:0016887">
    <property type="term" value="F:ATP hydrolysis activity"/>
    <property type="evidence" value="ECO:0007669"/>
    <property type="project" value="RHEA"/>
</dbReference>
<gene>
    <name evidence="9" type="primary">ruvB</name>
    <name evidence="11" type="ORF">DRP44_00470</name>
</gene>
<reference evidence="11 12" key="1">
    <citation type="submission" date="2018-06" db="EMBL/GenBank/DDBJ databases">
        <title>Extensive metabolic versatility and redundancy in microbially diverse, dynamic hydrothermal sediments.</title>
        <authorList>
            <person name="Dombrowski N."/>
            <person name="Teske A."/>
            <person name="Baker B.J."/>
        </authorList>
    </citation>
    <scope>NUCLEOTIDE SEQUENCE [LARGE SCALE GENOMIC DNA]</scope>
    <source>
        <strain evidence="11">B35_G9</strain>
    </source>
</reference>
<keyword evidence="5 9" id="KW-0067">ATP-binding</keyword>
<feature type="binding site" evidence="9">
    <location>
        <position position="67"/>
    </location>
    <ligand>
        <name>ATP</name>
        <dbReference type="ChEBI" id="CHEBI:30616"/>
    </ligand>
</feature>